<comment type="similarity">
    <text evidence="1">Belongs to the universal ribosomal protein uL29 family.</text>
</comment>
<keyword evidence="2" id="KW-0689">Ribosomal protein</keyword>
<evidence type="ECO:0000313" key="5">
    <source>
        <dbReference type="Proteomes" id="UP001472677"/>
    </source>
</evidence>
<evidence type="ECO:0000256" key="1">
    <source>
        <dbReference type="ARBA" id="ARBA00009254"/>
    </source>
</evidence>
<evidence type="ECO:0008006" key="6">
    <source>
        <dbReference type="Google" id="ProtNLM"/>
    </source>
</evidence>
<organism evidence="4 5">
    <name type="scientific">Hibiscus sabdariffa</name>
    <name type="common">roselle</name>
    <dbReference type="NCBI Taxonomy" id="183260"/>
    <lineage>
        <taxon>Eukaryota</taxon>
        <taxon>Viridiplantae</taxon>
        <taxon>Streptophyta</taxon>
        <taxon>Embryophyta</taxon>
        <taxon>Tracheophyta</taxon>
        <taxon>Spermatophyta</taxon>
        <taxon>Magnoliopsida</taxon>
        <taxon>eudicotyledons</taxon>
        <taxon>Gunneridae</taxon>
        <taxon>Pentapetalae</taxon>
        <taxon>rosids</taxon>
        <taxon>malvids</taxon>
        <taxon>Malvales</taxon>
        <taxon>Malvaceae</taxon>
        <taxon>Malvoideae</taxon>
        <taxon>Hibiscus</taxon>
    </lineage>
</organism>
<name>A0ABR2GFZ7_9ROSI</name>
<dbReference type="HAMAP" id="MF_00374">
    <property type="entry name" value="Ribosomal_uL29"/>
    <property type="match status" value="1"/>
</dbReference>
<gene>
    <name evidence="4" type="ORF">V6N12_051371</name>
</gene>
<dbReference type="PANTHER" id="PTHR45722">
    <property type="entry name" value="60S RIBOSOMAL PROTEIN L35"/>
    <property type="match status" value="1"/>
</dbReference>
<protein>
    <recommendedName>
        <fullName evidence="6">60S ribosomal protein L35</fullName>
    </recommendedName>
</protein>
<dbReference type="InterPro" id="IPR045059">
    <property type="entry name" value="Ribosomal_uL29_euk"/>
</dbReference>
<dbReference type="SUPFAM" id="SSF46561">
    <property type="entry name" value="Ribosomal protein L29 (L29p)"/>
    <property type="match status" value="1"/>
</dbReference>
<reference evidence="4 5" key="1">
    <citation type="journal article" date="2024" name="G3 (Bethesda)">
        <title>Genome assembly of Hibiscus sabdariffa L. provides insights into metabolisms of medicinal natural products.</title>
        <authorList>
            <person name="Kim T."/>
        </authorList>
    </citation>
    <scope>NUCLEOTIDE SEQUENCE [LARGE SCALE GENOMIC DNA]</scope>
    <source>
        <strain evidence="4">TK-2024</strain>
        <tissue evidence="4">Old leaves</tissue>
    </source>
</reference>
<dbReference type="Pfam" id="PF00831">
    <property type="entry name" value="Ribosomal_L29"/>
    <property type="match status" value="1"/>
</dbReference>
<dbReference type="PANTHER" id="PTHR45722:SF15">
    <property type="entry name" value="60S RIBOSOMAL PROTEIN L35-LIKE"/>
    <property type="match status" value="1"/>
</dbReference>
<comment type="caution">
    <text evidence="4">The sequence shown here is derived from an EMBL/GenBank/DDBJ whole genome shotgun (WGS) entry which is preliminary data.</text>
</comment>
<evidence type="ECO:0000256" key="2">
    <source>
        <dbReference type="ARBA" id="ARBA00022980"/>
    </source>
</evidence>
<proteinExistence type="inferred from homology"/>
<evidence type="ECO:0000313" key="4">
    <source>
        <dbReference type="EMBL" id="KAK8601541.1"/>
    </source>
</evidence>
<accession>A0ABR2GFZ7</accession>
<dbReference type="Gene3D" id="1.10.287.310">
    <property type="match status" value="1"/>
</dbReference>
<dbReference type="InterPro" id="IPR001854">
    <property type="entry name" value="Ribosomal_uL29"/>
</dbReference>
<keyword evidence="3" id="KW-0687">Ribonucleoprotein</keyword>
<dbReference type="CDD" id="cd00427">
    <property type="entry name" value="Ribosomal_L29_HIP"/>
    <property type="match status" value="1"/>
</dbReference>
<dbReference type="InterPro" id="IPR036049">
    <property type="entry name" value="Ribosomal_uL29_sf"/>
</dbReference>
<sequence>MARIKVHELRNKSKTELLSQLKDLKAELSLLRVAKVTGGAPNKLSKIKVVRLSIAQVLTVISQKQKAALRDAYKKKKKFLPLDLRPKKTRGIRRRLTKHQQSLKTEREKKRDMYFPMRKYAIKV</sequence>
<dbReference type="EMBL" id="JBBPBM010000001">
    <property type="protein sequence ID" value="KAK8601541.1"/>
    <property type="molecule type" value="Genomic_DNA"/>
</dbReference>
<evidence type="ECO:0000256" key="3">
    <source>
        <dbReference type="ARBA" id="ARBA00023274"/>
    </source>
</evidence>
<dbReference type="Gene3D" id="6.10.250.3450">
    <property type="match status" value="1"/>
</dbReference>
<dbReference type="Proteomes" id="UP001472677">
    <property type="component" value="Unassembled WGS sequence"/>
</dbReference>
<dbReference type="NCBIfam" id="TIGR00012">
    <property type="entry name" value="L29"/>
    <property type="match status" value="1"/>
</dbReference>
<keyword evidence="5" id="KW-1185">Reference proteome</keyword>